<gene>
    <name evidence="1" type="ORF">N3K66_006641</name>
</gene>
<proteinExistence type="predicted"/>
<comment type="caution">
    <text evidence="1">The sequence shown here is derived from an EMBL/GenBank/DDBJ whole genome shotgun (WGS) entry which is preliminary data.</text>
</comment>
<evidence type="ECO:0000313" key="1">
    <source>
        <dbReference type="EMBL" id="KAI9898281.1"/>
    </source>
</evidence>
<organism evidence="1 2">
    <name type="scientific">Trichothecium roseum</name>
    <dbReference type="NCBI Taxonomy" id="47278"/>
    <lineage>
        <taxon>Eukaryota</taxon>
        <taxon>Fungi</taxon>
        <taxon>Dikarya</taxon>
        <taxon>Ascomycota</taxon>
        <taxon>Pezizomycotina</taxon>
        <taxon>Sordariomycetes</taxon>
        <taxon>Hypocreomycetidae</taxon>
        <taxon>Hypocreales</taxon>
        <taxon>Hypocreales incertae sedis</taxon>
        <taxon>Trichothecium</taxon>
    </lineage>
</organism>
<evidence type="ECO:0000313" key="2">
    <source>
        <dbReference type="Proteomes" id="UP001163324"/>
    </source>
</evidence>
<accession>A0ACC0UVY3</accession>
<dbReference type="Proteomes" id="UP001163324">
    <property type="component" value="Chromosome 6"/>
</dbReference>
<dbReference type="EMBL" id="CM047945">
    <property type="protein sequence ID" value="KAI9898281.1"/>
    <property type="molecule type" value="Genomic_DNA"/>
</dbReference>
<reference evidence="1" key="1">
    <citation type="submission" date="2022-10" db="EMBL/GenBank/DDBJ databases">
        <title>Complete Genome of Trichothecium roseum strain YXFP-22015, a Plant Pathogen Isolated from Citrus.</title>
        <authorList>
            <person name="Wang Y."/>
            <person name="Zhu L."/>
        </authorList>
    </citation>
    <scope>NUCLEOTIDE SEQUENCE</scope>
    <source>
        <strain evidence="1">YXFP-22015</strain>
    </source>
</reference>
<sequence length="548" mass="57575">MVGERTPARGTQRGTSTAASREGGTSSAPAPDSAAATSTSSATPGPSIRGGLRGGAASRATRGPTTGRFRPKVVRRDEAEREAIARHEEQKANARLAEEQKARGRSRFRSKRSRGDAMGARGGRVTGSASGPFAGGSGGFMSGRGGGGFGGGGGGGFGGPSRGPKREGGGFNEMGGNRYREARINADKLHAMAPEDELNSDDEAMMNALSGQPHAIMPMGIYRQKHKKAEVVVATTAELEAAENATGSAAIDAAGTVPAEEESLFMGDDDSARPSEQPPEEGVWDTGKRVKIKPDPDSKDATPMDVDTAEEEEKKELLLKAKKAALIDPEDQLMQADLQLLANELGNVTIGQEGEDGAKSTVEGPSNKDGRLYLFQFPPMLPPLEQFDAPPPKSKVKSEPTDSNMFDSVPSASGNPVDLTGDQQSKDSSADAKKADEDDPELTKGFMSSLLKEGGLIGRLNVRRSGKVELDWGGKALELGPAAGMNFLTTAVILEENDTKPGPAVIGGESVGMGKIMGRFVLAPIWQEEDDWDVDEEELEWERGGGLA</sequence>
<protein>
    <submittedName>
        <fullName evidence="1">Uncharacterized protein</fullName>
    </submittedName>
</protein>
<keyword evidence="2" id="KW-1185">Reference proteome</keyword>
<name>A0ACC0UVY3_9HYPO</name>